<comment type="caution">
    <text evidence="2">The sequence shown here is derived from an EMBL/GenBank/DDBJ whole genome shotgun (WGS) entry which is preliminary data.</text>
</comment>
<feature type="region of interest" description="Disordered" evidence="1">
    <location>
        <begin position="18"/>
        <end position="60"/>
    </location>
</feature>
<accession>A0A2K0W2G9</accession>
<protein>
    <submittedName>
        <fullName evidence="2">Uncharacterized protein</fullName>
    </submittedName>
</protein>
<feature type="compositionally biased region" description="Basic and acidic residues" evidence="1">
    <location>
        <begin position="31"/>
        <end position="43"/>
    </location>
</feature>
<proteinExistence type="predicted"/>
<dbReference type="Proteomes" id="UP000236664">
    <property type="component" value="Unassembled WGS sequence"/>
</dbReference>
<dbReference type="EMBL" id="MTQA01000145">
    <property type="protein sequence ID" value="PNP76477.1"/>
    <property type="molecule type" value="Genomic_DNA"/>
</dbReference>
<keyword evidence="3" id="KW-1185">Reference proteome</keyword>
<reference evidence="2 3" key="1">
    <citation type="submission" date="2017-06" db="EMBL/GenBank/DDBJ databases">
        <title>Genome of Fusarium nygamai isolate CS10214.</title>
        <authorList>
            <person name="Gardiner D.M."/>
            <person name="Obanor F."/>
            <person name="Kazan K."/>
        </authorList>
    </citation>
    <scope>NUCLEOTIDE SEQUENCE [LARGE SCALE GENOMIC DNA]</scope>
    <source>
        <strain evidence="2 3">CS10214</strain>
    </source>
</reference>
<evidence type="ECO:0000313" key="2">
    <source>
        <dbReference type="EMBL" id="PNP76477.1"/>
    </source>
</evidence>
<evidence type="ECO:0000256" key="1">
    <source>
        <dbReference type="SAM" id="MobiDB-lite"/>
    </source>
</evidence>
<sequence>MKHARDYTSWATSLYRPRRHSQTLNPPKSESFLKRSVKCDKSLPPRSASGENTAESQSQAFISSTSADNSFFFYLSIVIWDHLRHPRASGKVAPTELKPEHQTDPYAWRLHRA</sequence>
<dbReference type="AlphaFoldDB" id="A0A2K0W2G9"/>
<organism evidence="2 3">
    <name type="scientific">Gibberella nygamai</name>
    <name type="common">Bean root rot disease fungus</name>
    <name type="synonym">Fusarium nygamai</name>
    <dbReference type="NCBI Taxonomy" id="42673"/>
    <lineage>
        <taxon>Eukaryota</taxon>
        <taxon>Fungi</taxon>
        <taxon>Dikarya</taxon>
        <taxon>Ascomycota</taxon>
        <taxon>Pezizomycotina</taxon>
        <taxon>Sordariomycetes</taxon>
        <taxon>Hypocreomycetidae</taxon>
        <taxon>Hypocreales</taxon>
        <taxon>Nectriaceae</taxon>
        <taxon>Fusarium</taxon>
        <taxon>Fusarium fujikuroi species complex</taxon>
    </lineage>
</organism>
<name>A0A2K0W2G9_GIBNY</name>
<evidence type="ECO:0000313" key="3">
    <source>
        <dbReference type="Proteomes" id="UP000236664"/>
    </source>
</evidence>
<feature type="compositionally biased region" description="Polar residues" evidence="1">
    <location>
        <begin position="49"/>
        <end position="60"/>
    </location>
</feature>
<gene>
    <name evidence="2" type="ORF">FNYG_10191</name>
</gene>